<accession>A0AA90R026</accession>
<evidence type="ECO:0000313" key="7">
    <source>
        <dbReference type="Proteomes" id="UP001178888"/>
    </source>
</evidence>
<feature type="transmembrane region" description="Helical" evidence="5">
    <location>
        <begin position="6"/>
        <end position="24"/>
    </location>
</feature>
<evidence type="ECO:0000256" key="5">
    <source>
        <dbReference type="SAM" id="Phobius"/>
    </source>
</evidence>
<gene>
    <name evidence="6" type="ORF">RCG21_14840</name>
</gene>
<protein>
    <recommendedName>
        <fullName evidence="8">AEC family transporter</fullName>
    </recommendedName>
</protein>
<evidence type="ECO:0008006" key="8">
    <source>
        <dbReference type="Google" id="ProtNLM"/>
    </source>
</evidence>
<keyword evidence="7" id="KW-1185">Reference proteome</keyword>
<comment type="caution">
    <text evidence="6">The sequence shown here is derived from an EMBL/GenBank/DDBJ whole genome shotgun (WGS) entry which is preliminary data.</text>
</comment>
<dbReference type="RefSeq" id="WP_235824727.1">
    <property type="nucleotide sequence ID" value="NZ_JAVGVR010000001.1"/>
</dbReference>
<dbReference type="GO" id="GO:0016020">
    <property type="term" value="C:membrane"/>
    <property type="evidence" value="ECO:0007669"/>
    <property type="project" value="UniProtKB-SubCell"/>
</dbReference>
<evidence type="ECO:0000256" key="4">
    <source>
        <dbReference type="ARBA" id="ARBA00023136"/>
    </source>
</evidence>
<evidence type="ECO:0000256" key="2">
    <source>
        <dbReference type="ARBA" id="ARBA00022692"/>
    </source>
</evidence>
<name>A0AA90R026_9BACI</name>
<dbReference type="EMBL" id="JAVGVR010000001">
    <property type="protein sequence ID" value="MDQ6597623.1"/>
    <property type="molecule type" value="Genomic_DNA"/>
</dbReference>
<reference evidence="6" key="1">
    <citation type="submission" date="2023-08" db="EMBL/GenBank/DDBJ databases">
        <title>Nitrogen cycling bacteria in agricultural field soils.</title>
        <authorList>
            <person name="Jang J."/>
        </authorList>
    </citation>
    <scope>NUCLEOTIDE SEQUENCE</scope>
    <source>
        <strain evidence="6">PS3-36</strain>
    </source>
</reference>
<sequence length="94" mass="10604">MNSVEAFIQEMLVLYGMAILGFIVRKKGILNENANNVLTQLILNITLPALILFSLDISFSFTLLKEFLWLVSLSVYILTVCFLGDLDEKMCKPS</sequence>
<organism evidence="6 7">
    <name type="scientific">Bacillus salipaludis</name>
    <dbReference type="NCBI Taxonomy" id="2547811"/>
    <lineage>
        <taxon>Bacteria</taxon>
        <taxon>Bacillati</taxon>
        <taxon>Bacillota</taxon>
        <taxon>Bacilli</taxon>
        <taxon>Bacillales</taxon>
        <taxon>Bacillaceae</taxon>
        <taxon>Bacillus</taxon>
    </lineage>
</organism>
<comment type="subcellular location">
    <subcellularLocation>
        <location evidence="1">Membrane</location>
        <topology evidence="1">Multi-pass membrane protein</topology>
    </subcellularLocation>
</comment>
<evidence type="ECO:0000256" key="1">
    <source>
        <dbReference type="ARBA" id="ARBA00004141"/>
    </source>
</evidence>
<dbReference type="InterPro" id="IPR004776">
    <property type="entry name" value="Mem_transp_PIN-like"/>
</dbReference>
<keyword evidence="4 5" id="KW-0472">Membrane</keyword>
<keyword evidence="3 5" id="KW-1133">Transmembrane helix</keyword>
<keyword evidence="2 5" id="KW-0812">Transmembrane</keyword>
<feature type="transmembrane region" description="Helical" evidence="5">
    <location>
        <begin position="67"/>
        <end position="86"/>
    </location>
</feature>
<dbReference type="AlphaFoldDB" id="A0AA90R026"/>
<dbReference type="Proteomes" id="UP001178888">
    <property type="component" value="Unassembled WGS sequence"/>
</dbReference>
<feature type="transmembrane region" description="Helical" evidence="5">
    <location>
        <begin position="36"/>
        <end position="55"/>
    </location>
</feature>
<dbReference type="Pfam" id="PF03547">
    <property type="entry name" value="Mem_trans"/>
    <property type="match status" value="1"/>
</dbReference>
<dbReference type="GO" id="GO:0055085">
    <property type="term" value="P:transmembrane transport"/>
    <property type="evidence" value="ECO:0007669"/>
    <property type="project" value="InterPro"/>
</dbReference>
<evidence type="ECO:0000256" key="3">
    <source>
        <dbReference type="ARBA" id="ARBA00022989"/>
    </source>
</evidence>
<evidence type="ECO:0000313" key="6">
    <source>
        <dbReference type="EMBL" id="MDQ6597623.1"/>
    </source>
</evidence>
<proteinExistence type="predicted"/>